<dbReference type="OMA" id="GVMTDCC"/>
<sequence length="187" mass="21411">MKTALLVIDMQQYFSDMAEKATPNIKTLQKHFSDQAKPIIYTQHGHPEEDFKRPYKNQLVRKWGVDGSIHRGSPDWELIPWVKQSVGDAPVVAKNTYDAFVNTNLAQLLERDQVDRVVVCGVMTDCCCETTARSAFNLGWETWLVSDACYSVDEEQHQRSLHDFAFGYGPLWTTDQVIDALKKEDKL</sequence>
<reference evidence="5" key="1">
    <citation type="journal article" date="2015" name="BMC Genomics">
        <title>Genomic and transcriptomic analysis of the endophytic fungus Pestalotiopsis fici reveals its lifestyle and high potential for synthesis of natural products.</title>
        <authorList>
            <person name="Wang X."/>
            <person name="Zhang X."/>
            <person name="Liu L."/>
            <person name="Xiang M."/>
            <person name="Wang W."/>
            <person name="Sun X."/>
            <person name="Che Y."/>
            <person name="Guo L."/>
            <person name="Liu G."/>
            <person name="Guo L."/>
            <person name="Wang C."/>
            <person name="Yin W.B."/>
            <person name="Stadler M."/>
            <person name="Zhang X."/>
            <person name="Liu X."/>
        </authorList>
    </citation>
    <scope>NUCLEOTIDE SEQUENCE [LARGE SCALE GENOMIC DNA]</scope>
    <source>
        <strain evidence="5">W106-1 / CGMCC3.15140</strain>
    </source>
</reference>
<name>W3WLQ4_PESFW</name>
<dbReference type="InterPro" id="IPR000868">
    <property type="entry name" value="Isochorismatase-like_dom"/>
</dbReference>
<evidence type="ECO:0000256" key="1">
    <source>
        <dbReference type="ARBA" id="ARBA00006336"/>
    </source>
</evidence>
<dbReference type="AlphaFoldDB" id="W3WLQ4"/>
<organism evidence="4 5">
    <name type="scientific">Pestalotiopsis fici (strain W106-1 / CGMCC3.15140)</name>
    <dbReference type="NCBI Taxonomy" id="1229662"/>
    <lineage>
        <taxon>Eukaryota</taxon>
        <taxon>Fungi</taxon>
        <taxon>Dikarya</taxon>
        <taxon>Ascomycota</taxon>
        <taxon>Pezizomycotina</taxon>
        <taxon>Sordariomycetes</taxon>
        <taxon>Xylariomycetidae</taxon>
        <taxon>Amphisphaeriales</taxon>
        <taxon>Sporocadaceae</taxon>
        <taxon>Pestalotiopsis</taxon>
    </lineage>
</organism>
<dbReference type="HOGENOM" id="CLU_068979_8_3_1"/>
<dbReference type="PANTHER" id="PTHR43540">
    <property type="entry name" value="PEROXYUREIDOACRYLATE/UREIDOACRYLATE AMIDOHYDROLASE-RELATED"/>
    <property type="match status" value="1"/>
</dbReference>
<dbReference type="eggNOG" id="ENOG502QQB1">
    <property type="taxonomic scope" value="Eukaryota"/>
</dbReference>
<accession>W3WLQ4</accession>
<keyword evidence="5" id="KW-1185">Reference proteome</keyword>
<proteinExistence type="inferred from homology"/>
<dbReference type="InterPro" id="IPR050272">
    <property type="entry name" value="Isochorismatase-like_hydrls"/>
</dbReference>
<dbReference type="InterPro" id="IPR036380">
    <property type="entry name" value="Isochorismatase-like_sf"/>
</dbReference>
<evidence type="ECO:0000313" key="4">
    <source>
        <dbReference type="EMBL" id="ETS74112.1"/>
    </source>
</evidence>
<dbReference type="Pfam" id="PF00857">
    <property type="entry name" value="Isochorismatase"/>
    <property type="match status" value="1"/>
</dbReference>
<dbReference type="RefSeq" id="XP_007840750.1">
    <property type="nucleotide sequence ID" value="XM_007842559.1"/>
</dbReference>
<dbReference type="OrthoDB" id="167809at2759"/>
<dbReference type="KEGG" id="pfy:PFICI_13978"/>
<dbReference type="EMBL" id="KI912120">
    <property type="protein sequence ID" value="ETS74112.1"/>
    <property type="molecule type" value="Genomic_DNA"/>
</dbReference>
<dbReference type="InParanoid" id="W3WLQ4"/>
<evidence type="ECO:0000256" key="2">
    <source>
        <dbReference type="ARBA" id="ARBA00022801"/>
    </source>
</evidence>
<protein>
    <recommendedName>
        <fullName evidence="3">Isochorismatase-like domain-containing protein</fullName>
    </recommendedName>
</protein>
<evidence type="ECO:0000313" key="5">
    <source>
        <dbReference type="Proteomes" id="UP000030651"/>
    </source>
</evidence>
<dbReference type="Gene3D" id="3.40.50.850">
    <property type="entry name" value="Isochorismatase-like"/>
    <property type="match status" value="1"/>
</dbReference>
<dbReference type="GeneID" id="19278991"/>
<feature type="domain" description="Isochorismatase-like" evidence="3">
    <location>
        <begin position="3"/>
        <end position="174"/>
    </location>
</feature>
<dbReference type="Proteomes" id="UP000030651">
    <property type="component" value="Unassembled WGS sequence"/>
</dbReference>
<gene>
    <name evidence="4" type="ORF">PFICI_13978</name>
</gene>
<keyword evidence="2" id="KW-0378">Hydrolase</keyword>
<evidence type="ECO:0000259" key="3">
    <source>
        <dbReference type="Pfam" id="PF00857"/>
    </source>
</evidence>
<comment type="similarity">
    <text evidence="1">Belongs to the isochorismatase family.</text>
</comment>
<dbReference type="PANTHER" id="PTHR43540:SF6">
    <property type="entry name" value="ISOCHORISMATASE-LIKE DOMAIN-CONTAINING PROTEIN"/>
    <property type="match status" value="1"/>
</dbReference>
<dbReference type="GO" id="GO:0016787">
    <property type="term" value="F:hydrolase activity"/>
    <property type="evidence" value="ECO:0007669"/>
    <property type="project" value="UniProtKB-KW"/>
</dbReference>
<dbReference type="CDD" id="cd00431">
    <property type="entry name" value="cysteine_hydrolases"/>
    <property type="match status" value="1"/>
</dbReference>
<dbReference type="SUPFAM" id="SSF52499">
    <property type="entry name" value="Isochorismatase-like hydrolases"/>
    <property type="match status" value="1"/>
</dbReference>